<keyword evidence="11" id="KW-1185">Reference proteome</keyword>
<evidence type="ECO:0000313" key="11">
    <source>
        <dbReference type="Proteomes" id="UP001432027"/>
    </source>
</evidence>
<comment type="similarity">
    <text evidence="2">Belongs to the peptidase M13 family.</text>
</comment>
<dbReference type="InterPro" id="IPR008753">
    <property type="entry name" value="Peptidase_M13_N"/>
</dbReference>
<evidence type="ECO:0000256" key="2">
    <source>
        <dbReference type="ARBA" id="ARBA00007357"/>
    </source>
</evidence>
<dbReference type="InterPro" id="IPR000718">
    <property type="entry name" value="Peptidase_M13"/>
</dbReference>
<accession>A0AAV5T0B6</accession>
<dbReference type="GO" id="GO:0016485">
    <property type="term" value="P:protein processing"/>
    <property type="evidence" value="ECO:0007669"/>
    <property type="project" value="TreeGrafter"/>
</dbReference>
<feature type="domain" description="Peptidase M13 N-terminal" evidence="9">
    <location>
        <begin position="81"/>
        <end position="481"/>
    </location>
</feature>
<keyword evidence="3" id="KW-0645">Protease</keyword>
<dbReference type="GO" id="GO:0046872">
    <property type="term" value="F:metal ion binding"/>
    <property type="evidence" value="ECO:0007669"/>
    <property type="project" value="UniProtKB-KW"/>
</dbReference>
<dbReference type="InterPro" id="IPR024079">
    <property type="entry name" value="MetalloPept_cat_dom_sf"/>
</dbReference>
<evidence type="ECO:0000256" key="1">
    <source>
        <dbReference type="ARBA" id="ARBA00001947"/>
    </source>
</evidence>
<dbReference type="Pfam" id="PF01431">
    <property type="entry name" value="Peptidase_M13"/>
    <property type="match status" value="1"/>
</dbReference>
<dbReference type="PANTHER" id="PTHR11733">
    <property type="entry name" value="ZINC METALLOPROTEASE FAMILY M13 NEPRILYSIN-RELATED"/>
    <property type="match status" value="1"/>
</dbReference>
<keyword evidence="7" id="KW-0482">Metalloprotease</keyword>
<dbReference type="Gene3D" id="1.10.1380.10">
    <property type="entry name" value="Neutral endopeptidase , domain2"/>
    <property type="match status" value="1"/>
</dbReference>
<reference evidence="10" key="1">
    <citation type="submission" date="2023-10" db="EMBL/GenBank/DDBJ databases">
        <title>Genome assembly of Pristionchus species.</title>
        <authorList>
            <person name="Yoshida K."/>
            <person name="Sommer R.J."/>
        </authorList>
    </citation>
    <scope>NUCLEOTIDE SEQUENCE</scope>
    <source>
        <strain evidence="10">RS0144</strain>
    </source>
</reference>
<dbReference type="EMBL" id="BTSX01000002">
    <property type="protein sequence ID" value="GMS85785.1"/>
    <property type="molecule type" value="Genomic_DNA"/>
</dbReference>
<evidence type="ECO:0000256" key="7">
    <source>
        <dbReference type="ARBA" id="ARBA00023049"/>
    </source>
</evidence>
<dbReference type="PRINTS" id="PR00786">
    <property type="entry name" value="NEPRILYSIN"/>
</dbReference>
<name>A0AAV5T0B6_9BILA</name>
<dbReference type="InterPro" id="IPR018497">
    <property type="entry name" value="Peptidase_M13_C"/>
</dbReference>
<evidence type="ECO:0000256" key="6">
    <source>
        <dbReference type="ARBA" id="ARBA00022833"/>
    </source>
</evidence>
<comment type="caution">
    <text evidence="10">The sequence shown here is derived from an EMBL/GenBank/DDBJ whole genome shotgun (WGS) entry which is preliminary data.</text>
</comment>
<dbReference type="AlphaFoldDB" id="A0AAV5T0B6"/>
<feature type="domain" description="Peptidase M13 C-terminal" evidence="8">
    <location>
        <begin position="542"/>
        <end position="748"/>
    </location>
</feature>
<proteinExistence type="inferred from homology"/>
<evidence type="ECO:0008006" key="12">
    <source>
        <dbReference type="Google" id="ProtNLM"/>
    </source>
</evidence>
<dbReference type="GO" id="GO:0005886">
    <property type="term" value="C:plasma membrane"/>
    <property type="evidence" value="ECO:0007669"/>
    <property type="project" value="TreeGrafter"/>
</dbReference>
<protein>
    <recommendedName>
        <fullName evidence="12">M13 family peptidase</fullName>
    </recommendedName>
</protein>
<dbReference type="PROSITE" id="PS51885">
    <property type="entry name" value="NEPRILYSIN"/>
    <property type="match status" value="1"/>
</dbReference>
<dbReference type="CDD" id="cd08662">
    <property type="entry name" value="M13"/>
    <property type="match status" value="1"/>
</dbReference>
<evidence type="ECO:0000259" key="8">
    <source>
        <dbReference type="Pfam" id="PF01431"/>
    </source>
</evidence>
<keyword evidence="6" id="KW-0862">Zinc</keyword>
<evidence type="ECO:0000256" key="4">
    <source>
        <dbReference type="ARBA" id="ARBA00022723"/>
    </source>
</evidence>
<dbReference type="Pfam" id="PF05649">
    <property type="entry name" value="Peptidase_M13_N"/>
    <property type="match status" value="1"/>
</dbReference>
<dbReference type="Proteomes" id="UP001432027">
    <property type="component" value="Unassembled WGS sequence"/>
</dbReference>
<gene>
    <name evidence="10" type="ORF">PENTCL1PPCAC_7960</name>
</gene>
<comment type="cofactor">
    <cofactor evidence="1">
        <name>Zn(2+)</name>
        <dbReference type="ChEBI" id="CHEBI:29105"/>
    </cofactor>
</comment>
<keyword evidence="4" id="KW-0479">Metal-binding</keyword>
<dbReference type="GO" id="GO:0004222">
    <property type="term" value="F:metalloendopeptidase activity"/>
    <property type="evidence" value="ECO:0007669"/>
    <property type="project" value="InterPro"/>
</dbReference>
<dbReference type="SUPFAM" id="SSF55486">
    <property type="entry name" value="Metalloproteases ('zincins'), catalytic domain"/>
    <property type="match status" value="1"/>
</dbReference>
<dbReference type="Gene3D" id="3.40.390.10">
    <property type="entry name" value="Collagenase (Catalytic Domain)"/>
    <property type="match status" value="1"/>
</dbReference>
<evidence type="ECO:0000256" key="5">
    <source>
        <dbReference type="ARBA" id="ARBA00022801"/>
    </source>
</evidence>
<dbReference type="PANTHER" id="PTHR11733:SF237">
    <property type="entry name" value="NEPRILYSIN-LIKE 4"/>
    <property type="match status" value="1"/>
</dbReference>
<organism evidence="10 11">
    <name type="scientific">Pristionchus entomophagus</name>
    <dbReference type="NCBI Taxonomy" id="358040"/>
    <lineage>
        <taxon>Eukaryota</taxon>
        <taxon>Metazoa</taxon>
        <taxon>Ecdysozoa</taxon>
        <taxon>Nematoda</taxon>
        <taxon>Chromadorea</taxon>
        <taxon>Rhabditida</taxon>
        <taxon>Rhabditina</taxon>
        <taxon>Diplogasteromorpha</taxon>
        <taxon>Diplogasteroidea</taxon>
        <taxon>Neodiplogasteridae</taxon>
        <taxon>Pristionchus</taxon>
    </lineage>
</organism>
<evidence type="ECO:0000313" key="10">
    <source>
        <dbReference type="EMBL" id="GMS85785.1"/>
    </source>
</evidence>
<feature type="non-terminal residue" evidence="10">
    <location>
        <position position="1"/>
    </location>
</feature>
<dbReference type="InterPro" id="IPR042089">
    <property type="entry name" value="Peptidase_M13_dom_2"/>
</dbReference>
<evidence type="ECO:0000256" key="3">
    <source>
        <dbReference type="ARBA" id="ARBA00022670"/>
    </source>
</evidence>
<sequence>LTYPIDYSCLLVFYPIDYRSHIIPKPSPCKMSSPPPLLAAVSLLQLLCSPVLAAPAEVAASDGFKDASELLHRAVNLTADPCEDFYSYSCGNWIASHDIPSDRVSISRFVLLRQKVTKEMKEVLESTSDVSKSKSKQKVRQIYRTCLDEEALEKGKSQDMIKAIKAVGSWPMIEGSTAKFNPREFDLTNLLVEVGFRGVSPFLDVYITIDPKNTTRRVLSLDQGGLGLGASARNYYLNATKYAKQVNAYKEYIFEKTSLITEDYGAAVNERALKADIEEIFQLEQKLAEILLPNEDRRNYTEMYNVRKLSELKTLFPLIDWPRYFKAQAPFDVHPYFDSDPDVIISEIDFLKRLTDLLSNTEPRIVANYIMLRYSGSFGLTYDKRYDDVYHKLVKILLGKDDKSERWKDCVAAAQGKMAYASSALYAEKYFDKSAKASTLAMIDEITAAFNEMLAANTWMDEQTKKEALEKANQMIRLIGFADWVLDDEKLDEWYEKLDINTSDTLGQIVEKSHRWSNDFSYRRLLEKVDRDEFTTNSATVNAFYSSIKNGIIFPAGILQPPFFSPKFPKALNYGGIGAVIGHEITHGFDDLGNQFDASGNLHEWWQAQTRREFEKRAQCIIEQYGNETIPEIDMNLNGKLTQGENIADNGGIKSAYRAYMSYLAKHGPEPRLPGMPQITNEQLFFIGYAQTWCNKYKNEALTNTVLTDPHAPGKFRVEVVAKNQKEFAAAFNCPAGSKMNPEERCAVW</sequence>
<keyword evidence="5" id="KW-0378">Hydrolase</keyword>
<evidence type="ECO:0000259" key="9">
    <source>
        <dbReference type="Pfam" id="PF05649"/>
    </source>
</evidence>